<protein>
    <submittedName>
        <fullName evidence="2">Alpha/beta hydrolase</fullName>
    </submittedName>
</protein>
<dbReference type="InterPro" id="IPR029058">
    <property type="entry name" value="AB_hydrolase_fold"/>
</dbReference>
<dbReference type="KEGG" id="sgrg:L0C25_01930"/>
<accession>A0AA46YKU8</accession>
<dbReference type="InterPro" id="IPR000073">
    <property type="entry name" value="AB_hydrolase_1"/>
</dbReference>
<dbReference type="SUPFAM" id="SSF53474">
    <property type="entry name" value="alpha/beta-Hydrolases"/>
    <property type="match status" value="1"/>
</dbReference>
<organism evidence="2 3">
    <name type="scientific">Solicola gregarius</name>
    <dbReference type="NCBI Taxonomy" id="2908642"/>
    <lineage>
        <taxon>Bacteria</taxon>
        <taxon>Bacillati</taxon>
        <taxon>Actinomycetota</taxon>
        <taxon>Actinomycetes</taxon>
        <taxon>Propionibacteriales</taxon>
        <taxon>Nocardioidaceae</taxon>
        <taxon>Solicola</taxon>
    </lineage>
</organism>
<dbReference type="Pfam" id="PF12697">
    <property type="entry name" value="Abhydrolase_6"/>
    <property type="match status" value="1"/>
</dbReference>
<feature type="domain" description="AB hydrolase-1" evidence="1">
    <location>
        <begin position="28"/>
        <end position="274"/>
    </location>
</feature>
<evidence type="ECO:0000313" key="2">
    <source>
        <dbReference type="EMBL" id="UYM05862.1"/>
    </source>
</evidence>
<gene>
    <name evidence="2" type="ORF">L0C25_01930</name>
</gene>
<proteinExistence type="predicted"/>
<dbReference type="Gene3D" id="3.40.50.1820">
    <property type="entry name" value="alpha/beta hydrolase"/>
    <property type="match status" value="1"/>
</dbReference>
<keyword evidence="2" id="KW-0378">Hydrolase</keyword>
<dbReference type="PRINTS" id="PR00111">
    <property type="entry name" value="ABHYDROLASE"/>
</dbReference>
<dbReference type="EMBL" id="CP094970">
    <property type="protein sequence ID" value="UYM05862.1"/>
    <property type="molecule type" value="Genomic_DNA"/>
</dbReference>
<name>A0AA46YKU8_9ACTN</name>
<dbReference type="PANTHER" id="PTHR43194:SF2">
    <property type="entry name" value="PEROXISOMAL MEMBRANE PROTEIN LPX1"/>
    <property type="match status" value="1"/>
</dbReference>
<keyword evidence="3" id="KW-1185">Reference proteome</keyword>
<sequence>MNNQPGTEFVDVEGGRIAYGVVGDGPPVVLSPGMADTRGTYRFLAPLIAEAGYRVASVDLRGHGESSTGWGSYSHVDTAGDLSEVIRKLGGPAVIVGQSFSGGAATIAAATNPDLVSAIVEIDPFTRPPKYSATAFVRNSRYRRGALLLGEFALTGRVKTWSKYLDLAYPGRKPADWDSWLAALQANLREPGRTRAAQKMISSSATLKQAAAQLTDVRCPALVVMGRRDSDFPDPEAEAAAIIGLLPADLGRYEMIDNAGHYPHAEYPRDVADAVLPFLAEGNHSPARRP</sequence>
<dbReference type="PANTHER" id="PTHR43194">
    <property type="entry name" value="HYDROLASE ALPHA/BETA FOLD FAMILY"/>
    <property type="match status" value="1"/>
</dbReference>
<dbReference type="AlphaFoldDB" id="A0AA46YKU8"/>
<dbReference type="RefSeq" id="WP_271634696.1">
    <property type="nucleotide sequence ID" value="NZ_CP094970.1"/>
</dbReference>
<dbReference type="GO" id="GO:0016787">
    <property type="term" value="F:hydrolase activity"/>
    <property type="evidence" value="ECO:0007669"/>
    <property type="project" value="UniProtKB-KW"/>
</dbReference>
<dbReference type="PRINTS" id="PR00412">
    <property type="entry name" value="EPOXHYDRLASE"/>
</dbReference>
<evidence type="ECO:0000313" key="3">
    <source>
        <dbReference type="Proteomes" id="UP001164390"/>
    </source>
</evidence>
<dbReference type="Proteomes" id="UP001164390">
    <property type="component" value="Chromosome"/>
</dbReference>
<dbReference type="InterPro" id="IPR000639">
    <property type="entry name" value="Epox_hydrolase-like"/>
</dbReference>
<evidence type="ECO:0000259" key="1">
    <source>
        <dbReference type="Pfam" id="PF12697"/>
    </source>
</evidence>
<reference evidence="2" key="1">
    <citation type="submission" date="2022-01" db="EMBL/GenBank/DDBJ databases">
        <title>Nocardioidaceae gen. sp. A5X3R13.</title>
        <authorList>
            <person name="Lopez Marin M.A."/>
            <person name="Uhlik O."/>
        </authorList>
    </citation>
    <scope>NUCLEOTIDE SEQUENCE</scope>
    <source>
        <strain evidence="2">A5X3R13</strain>
    </source>
</reference>
<dbReference type="InterPro" id="IPR050228">
    <property type="entry name" value="Carboxylesterase_BioH"/>
</dbReference>